<evidence type="ECO:0000256" key="5">
    <source>
        <dbReference type="ARBA" id="ARBA00034834"/>
    </source>
</evidence>
<dbReference type="Pfam" id="PF14934">
    <property type="entry name" value="TMEM254"/>
    <property type="match status" value="1"/>
</dbReference>
<evidence type="ECO:0000313" key="7">
    <source>
        <dbReference type="EMBL" id="CAK8686324.1"/>
    </source>
</evidence>
<keyword evidence="2 6" id="KW-0812">Transmembrane</keyword>
<dbReference type="PANTHER" id="PTHR34104:SF3">
    <property type="entry name" value="TRANSMEMBRANE PROTEIN 254"/>
    <property type="match status" value="1"/>
</dbReference>
<evidence type="ECO:0000256" key="6">
    <source>
        <dbReference type="SAM" id="Phobius"/>
    </source>
</evidence>
<feature type="transmembrane region" description="Helical" evidence="6">
    <location>
        <begin position="55"/>
        <end position="77"/>
    </location>
</feature>
<evidence type="ECO:0000256" key="4">
    <source>
        <dbReference type="ARBA" id="ARBA00023136"/>
    </source>
</evidence>
<dbReference type="PANTHER" id="PTHR34104">
    <property type="entry name" value="TRANSMEMBRANE PROTEIN 254"/>
    <property type="match status" value="1"/>
</dbReference>
<dbReference type="EMBL" id="CAWYQH010000102">
    <property type="protein sequence ID" value="CAK8686324.1"/>
    <property type="molecule type" value="Genomic_DNA"/>
</dbReference>
<gene>
    <name evidence="7" type="ORF">CVLEPA_LOCUS18270</name>
</gene>
<comment type="caution">
    <text evidence="7">The sequence shown here is derived from an EMBL/GenBank/DDBJ whole genome shotgun (WGS) entry which is preliminary data.</text>
</comment>
<evidence type="ECO:0000256" key="2">
    <source>
        <dbReference type="ARBA" id="ARBA00022692"/>
    </source>
</evidence>
<protein>
    <recommendedName>
        <fullName evidence="5">Transmembrane protein 254</fullName>
    </recommendedName>
</protein>
<evidence type="ECO:0000313" key="8">
    <source>
        <dbReference type="Proteomes" id="UP001642483"/>
    </source>
</evidence>
<sequence>MSGNDKEISSKYFKRLGVLVLLLHCVLYSVLYLAIYHRDVVPYKSLGPVGSFYHYISYTYPSIAFYVFYYFVVAHAIEGFQSMYIAHGKGVTDTVALMKWFVQTMITGRFSVVLIKAYEPKTKNK</sequence>
<organism evidence="7 8">
    <name type="scientific">Clavelina lepadiformis</name>
    <name type="common">Light-bulb sea squirt</name>
    <name type="synonym">Ascidia lepadiformis</name>
    <dbReference type="NCBI Taxonomy" id="159417"/>
    <lineage>
        <taxon>Eukaryota</taxon>
        <taxon>Metazoa</taxon>
        <taxon>Chordata</taxon>
        <taxon>Tunicata</taxon>
        <taxon>Ascidiacea</taxon>
        <taxon>Aplousobranchia</taxon>
        <taxon>Clavelinidae</taxon>
        <taxon>Clavelina</taxon>
    </lineage>
</organism>
<evidence type="ECO:0000256" key="3">
    <source>
        <dbReference type="ARBA" id="ARBA00022989"/>
    </source>
</evidence>
<comment type="subcellular location">
    <subcellularLocation>
        <location evidence="1">Membrane</location>
        <topology evidence="1">Multi-pass membrane protein</topology>
    </subcellularLocation>
</comment>
<keyword evidence="4 6" id="KW-0472">Membrane</keyword>
<evidence type="ECO:0000256" key="1">
    <source>
        <dbReference type="ARBA" id="ARBA00004141"/>
    </source>
</evidence>
<dbReference type="InterPro" id="IPR028110">
    <property type="entry name" value="TMEM254"/>
</dbReference>
<dbReference type="Proteomes" id="UP001642483">
    <property type="component" value="Unassembled WGS sequence"/>
</dbReference>
<keyword evidence="3 6" id="KW-1133">Transmembrane helix</keyword>
<keyword evidence="8" id="KW-1185">Reference proteome</keyword>
<name>A0ABP0G6Q5_CLALP</name>
<proteinExistence type="predicted"/>
<accession>A0ABP0G6Q5</accession>
<feature type="transmembrane region" description="Helical" evidence="6">
    <location>
        <begin position="12"/>
        <end position="35"/>
    </location>
</feature>
<reference evidence="7 8" key="1">
    <citation type="submission" date="2024-02" db="EMBL/GenBank/DDBJ databases">
        <authorList>
            <person name="Daric V."/>
            <person name="Darras S."/>
        </authorList>
    </citation>
    <scope>NUCLEOTIDE SEQUENCE [LARGE SCALE GENOMIC DNA]</scope>
</reference>